<dbReference type="RefSeq" id="WP_101720179.1">
    <property type="nucleotide sequence ID" value="NZ_PJRS01000046.1"/>
</dbReference>
<organism evidence="2 3">
    <name type="scientific">Caulobacter zeae</name>
    <dbReference type="NCBI Taxonomy" id="2055137"/>
    <lineage>
        <taxon>Bacteria</taxon>
        <taxon>Pseudomonadati</taxon>
        <taxon>Pseudomonadota</taxon>
        <taxon>Alphaproteobacteria</taxon>
        <taxon>Caulobacterales</taxon>
        <taxon>Caulobacteraceae</taxon>
        <taxon>Caulobacter</taxon>
    </lineage>
</organism>
<feature type="region of interest" description="Disordered" evidence="1">
    <location>
        <begin position="17"/>
        <end position="91"/>
    </location>
</feature>
<name>A0A2N5D2H9_9CAUL</name>
<proteinExistence type="predicted"/>
<evidence type="ECO:0000256" key="1">
    <source>
        <dbReference type="SAM" id="MobiDB-lite"/>
    </source>
</evidence>
<sequence>MAANLLLIGLLMLAERGTPPSEIPPMLFEIDRLEDEPPPAEKRAPAKASSSARSREASSQRQSAAGAVGGSGEGEAAPAAGPAAPAIDPAWKLDPRDVDRWKLIEGNPNFRWGRYHRACKGLSSEHLTDEEKDKCWGGFADRIPKENADAGPRKPPKFVPRGAPPPPPPYAEEARKQSRCRAYRDGRASQPRLRDGLC</sequence>
<dbReference type="Proteomes" id="UP000234479">
    <property type="component" value="Unassembled WGS sequence"/>
</dbReference>
<keyword evidence="3" id="KW-1185">Reference proteome</keyword>
<accession>A0A2N5D2H9</accession>
<feature type="compositionally biased region" description="Basic and acidic residues" evidence="1">
    <location>
        <begin position="142"/>
        <end position="152"/>
    </location>
</feature>
<reference evidence="2 3" key="1">
    <citation type="submission" date="2017-12" db="EMBL/GenBank/DDBJ databases">
        <title>The genome sequence of Caulobacter sp. 410.</title>
        <authorList>
            <person name="Gao J."/>
            <person name="Mao X."/>
            <person name="Sun J."/>
        </authorList>
    </citation>
    <scope>NUCLEOTIDE SEQUENCE [LARGE SCALE GENOMIC DNA]</scope>
    <source>
        <strain evidence="2 3">410</strain>
    </source>
</reference>
<feature type="compositionally biased region" description="Low complexity" evidence="1">
    <location>
        <begin position="74"/>
        <end position="86"/>
    </location>
</feature>
<evidence type="ECO:0000313" key="2">
    <source>
        <dbReference type="EMBL" id="PLR20270.1"/>
    </source>
</evidence>
<evidence type="ECO:0000313" key="3">
    <source>
        <dbReference type="Proteomes" id="UP000234479"/>
    </source>
</evidence>
<dbReference type="EMBL" id="PJRS01000046">
    <property type="protein sequence ID" value="PLR20270.1"/>
    <property type="molecule type" value="Genomic_DNA"/>
</dbReference>
<dbReference type="AlphaFoldDB" id="A0A2N5D2H9"/>
<feature type="region of interest" description="Disordered" evidence="1">
    <location>
        <begin position="137"/>
        <end position="198"/>
    </location>
</feature>
<protein>
    <submittedName>
        <fullName evidence="2">Uncharacterized protein</fullName>
    </submittedName>
</protein>
<comment type="caution">
    <text evidence="2">The sequence shown here is derived from an EMBL/GenBank/DDBJ whole genome shotgun (WGS) entry which is preliminary data.</text>
</comment>
<dbReference type="OrthoDB" id="7188612at2"/>
<feature type="compositionally biased region" description="Basic and acidic residues" evidence="1">
    <location>
        <begin position="172"/>
        <end position="198"/>
    </location>
</feature>
<gene>
    <name evidence="2" type="ORF">SGCZBJ_22670</name>
</gene>